<dbReference type="Gene3D" id="3.30.230.10">
    <property type="match status" value="1"/>
</dbReference>
<keyword evidence="10" id="KW-1185">Reference proteome</keyword>
<dbReference type="SUPFAM" id="SSF52540">
    <property type="entry name" value="P-loop containing nucleoside triphosphate hydrolases"/>
    <property type="match status" value="1"/>
</dbReference>
<dbReference type="SMART" id="SM00889">
    <property type="entry name" value="EFG_IV"/>
    <property type="match status" value="1"/>
</dbReference>
<protein>
    <recommendedName>
        <fullName evidence="1">Elongation factor G</fullName>
    </recommendedName>
</protein>
<keyword evidence="4" id="KW-0648">Protein biosynthesis</keyword>
<feature type="domain" description="Elongation factor EFG" evidence="7">
    <location>
        <begin position="549"/>
        <end position="639"/>
    </location>
</feature>
<dbReference type="PANTHER" id="PTHR43261:SF7">
    <property type="entry name" value="ELONGATION FACTOR G-LIKE PROTEIN"/>
    <property type="match status" value="1"/>
</dbReference>
<dbReference type="Gene3D" id="3.30.70.240">
    <property type="match status" value="1"/>
</dbReference>
<dbReference type="GO" id="GO:0003746">
    <property type="term" value="F:translation elongation factor activity"/>
    <property type="evidence" value="ECO:0007669"/>
    <property type="project" value="UniProtKB-KW"/>
</dbReference>
<evidence type="ECO:0000313" key="9">
    <source>
        <dbReference type="EMBL" id="RAI01881.1"/>
    </source>
</evidence>
<keyword evidence="3 9" id="KW-0251">Elongation factor</keyword>
<dbReference type="InterPro" id="IPR020568">
    <property type="entry name" value="Ribosomal_Su5_D2-typ_SF"/>
</dbReference>
<evidence type="ECO:0000256" key="6">
    <source>
        <dbReference type="ARBA" id="ARBA00024731"/>
    </source>
</evidence>
<dbReference type="NCBIfam" id="NF009379">
    <property type="entry name" value="PRK12740.1-3"/>
    <property type="match status" value="1"/>
</dbReference>
<name>A0A8B2NSI2_9HYPH</name>
<dbReference type="EMBL" id="QHHQ01000002">
    <property type="protein sequence ID" value="RAI01881.1"/>
    <property type="molecule type" value="Genomic_DNA"/>
</dbReference>
<dbReference type="SUPFAM" id="SSF54211">
    <property type="entry name" value="Ribosomal protein S5 domain 2-like"/>
    <property type="match status" value="1"/>
</dbReference>
<evidence type="ECO:0000313" key="10">
    <source>
        <dbReference type="Proteomes" id="UP000249590"/>
    </source>
</evidence>
<dbReference type="RefSeq" id="WP_111345078.1">
    <property type="nucleotide sequence ID" value="NZ_JAIWKD010000002.1"/>
</dbReference>
<comment type="function">
    <text evidence="6">Catalyzes the GTP-dependent ribosomal translocation step during translation elongation. During this step, the ribosome changes from the pre-translocational (PRE) to the post-translocational (POST) state as the newly formed A-site-bound peptidyl-tRNA and P-site-bound deacylated tRNA move to the P and E sites, respectively. Catalyzes the coordinated movement of the two tRNA molecules, the mRNA and conformational changes in the ribosome.</text>
</comment>
<evidence type="ECO:0000256" key="4">
    <source>
        <dbReference type="ARBA" id="ARBA00022917"/>
    </source>
</evidence>
<comment type="caution">
    <text evidence="9">The sequence shown here is derived from an EMBL/GenBank/DDBJ whole genome shotgun (WGS) entry which is preliminary data.</text>
</comment>
<dbReference type="GO" id="GO:0097216">
    <property type="term" value="F:guanosine tetraphosphate binding"/>
    <property type="evidence" value="ECO:0007669"/>
    <property type="project" value="UniProtKB-ARBA"/>
</dbReference>
<accession>A0A8B2NSI2</accession>
<evidence type="ECO:0000256" key="5">
    <source>
        <dbReference type="ARBA" id="ARBA00023134"/>
    </source>
</evidence>
<dbReference type="InterPro" id="IPR035647">
    <property type="entry name" value="EFG_III/V"/>
</dbReference>
<dbReference type="Pfam" id="PF14492">
    <property type="entry name" value="EFG_III"/>
    <property type="match status" value="1"/>
</dbReference>
<dbReference type="CDD" id="cd01434">
    <property type="entry name" value="EFG_mtEFG1_IV"/>
    <property type="match status" value="1"/>
</dbReference>
<dbReference type="InterPro" id="IPR005517">
    <property type="entry name" value="Transl_elong_EFG/EF2_IV"/>
</dbReference>
<keyword evidence="5" id="KW-0342">GTP-binding</keyword>
<dbReference type="GO" id="GO:0003924">
    <property type="term" value="F:GTPase activity"/>
    <property type="evidence" value="ECO:0007669"/>
    <property type="project" value="UniProtKB-ARBA"/>
</dbReference>
<dbReference type="InterPro" id="IPR041095">
    <property type="entry name" value="EFG_II"/>
</dbReference>
<sequence length="648" mass="69282">MRCFTVLGPSGSGKSVLVDALAALEGSSQKAETRSGLSVTTFGFGGEPWCAIDCPGSIESLPDARYALLASDAAVLCVSPDPEEAVLAAPFMRAVEESGTPTVVFINRIDEARGRVRDIVAALQGYASHLVVLRQIPIREGSQIVGAVDLVSERAWRYREGQPSALVELPSDLTSREHEARAELLEHISEFDDWLLEEVVEDREPPSDALYAICARVFGETRVLPALIGAGGHRNGLARLMKALRHEAPSVAALRARLSPAAVAQPLAAVCFHAQHKRHVGRTAFVRALGEGVGPGETLAGASVGLLSEIGSDKRLGAPLAPGEVAMVVKADQISAGALMTRDQALPPPRWARTAPPMVARLLLPRNDRDDVKLSAALARLGVDDPGLVVTQEESTGRQLVRIQGPMHLRRLAETLREEFGLEVSEEPLVGVYRETISRPANVHYRHRKQTGGAGQFADVKLTVQPAPRGSGFTFNETVKGGTVPRNYIPAVEAGAREAMQRGPLGFPVIDVSVTLTDGQHHSVDSSDHAFRTAARMGVLQALSEAGPLLLQEIYDVTIHAPSTCSGTLVGLVSSEKGQVLGVGNDPDACGWDVFRARLPGAALDELPQVLRSATQGVGNFEAAFDHFEELYGKEAEQIFERQRAAHG</sequence>
<evidence type="ECO:0000256" key="1">
    <source>
        <dbReference type="ARBA" id="ARBA00017872"/>
    </source>
</evidence>
<gene>
    <name evidence="9" type="ORF">DLJ53_10800</name>
</gene>
<dbReference type="Proteomes" id="UP000249590">
    <property type="component" value="Unassembled WGS sequence"/>
</dbReference>
<dbReference type="SMART" id="SM00838">
    <property type="entry name" value="EFG_C"/>
    <property type="match status" value="1"/>
</dbReference>
<dbReference type="CDD" id="cd03713">
    <property type="entry name" value="EFG_mtEFG_C"/>
    <property type="match status" value="1"/>
</dbReference>
<organism evidence="9 10">
    <name type="scientific">Acuticoccus sediminis</name>
    <dbReference type="NCBI Taxonomy" id="2184697"/>
    <lineage>
        <taxon>Bacteria</taxon>
        <taxon>Pseudomonadati</taxon>
        <taxon>Pseudomonadota</taxon>
        <taxon>Alphaproteobacteria</taxon>
        <taxon>Hyphomicrobiales</taxon>
        <taxon>Amorphaceae</taxon>
        <taxon>Acuticoccus</taxon>
    </lineage>
</organism>
<dbReference type="Gene3D" id="3.40.50.300">
    <property type="entry name" value="P-loop containing nucleotide triphosphate hydrolases"/>
    <property type="match status" value="1"/>
</dbReference>
<dbReference type="InterPro" id="IPR035649">
    <property type="entry name" value="EFG_V"/>
</dbReference>
<keyword evidence="2" id="KW-0547">Nucleotide-binding</keyword>
<feature type="domain" description="Translation elongation factor EFG/EF2" evidence="8">
    <location>
        <begin position="431"/>
        <end position="547"/>
    </location>
</feature>
<proteinExistence type="predicted"/>
<dbReference type="Pfam" id="PF00679">
    <property type="entry name" value="EFG_C"/>
    <property type="match status" value="1"/>
</dbReference>
<dbReference type="PANTHER" id="PTHR43261">
    <property type="entry name" value="TRANSLATION ELONGATION FACTOR G-RELATED"/>
    <property type="match status" value="1"/>
</dbReference>
<dbReference type="Pfam" id="PF03764">
    <property type="entry name" value="EFG_IV"/>
    <property type="match status" value="1"/>
</dbReference>
<evidence type="ECO:0000256" key="3">
    <source>
        <dbReference type="ARBA" id="ARBA00022768"/>
    </source>
</evidence>
<reference evidence="9 10" key="1">
    <citation type="submission" date="2018-05" db="EMBL/GenBank/DDBJ databases">
        <title>Acuticoccus sediminis sp. nov., isolated from deep-sea sediment of Indian Ocean.</title>
        <authorList>
            <person name="Liu X."/>
            <person name="Lai Q."/>
            <person name="Du Y."/>
            <person name="Sun F."/>
            <person name="Zhang X."/>
            <person name="Wang S."/>
            <person name="Shao Z."/>
        </authorList>
    </citation>
    <scope>NUCLEOTIDE SEQUENCE [LARGE SCALE GENOMIC DNA]</scope>
    <source>
        <strain evidence="9 10">PTG4-2</strain>
    </source>
</reference>
<dbReference type="InterPro" id="IPR014721">
    <property type="entry name" value="Ribsml_uS5_D2-typ_fold_subgr"/>
</dbReference>
<dbReference type="InterPro" id="IPR000640">
    <property type="entry name" value="EFG_V-like"/>
</dbReference>
<dbReference type="Gene3D" id="3.30.70.870">
    <property type="entry name" value="Elongation Factor G (Translational Gtpase), domain 3"/>
    <property type="match status" value="1"/>
</dbReference>
<evidence type="ECO:0000259" key="7">
    <source>
        <dbReference type="SMART" id="SM00838"/>
    </source>
</evidence>
<dbReference type="SUPFAM" id="SSF54980">
    <property type="entry name" value="EF-G C-terminal domain-like"/>
    <property type="match status" value="2"/>
</dbReference>
<dbReference type="InterPro" id="IPR047872">
    <property type="entry name" value="EFG_IV"/>
</dbReference>
<dbReference type="GO" id="GO:0005525">
    <property type="term" value="F:GTP binding"/>
    <property type="evidence" value="ECO:0007669"/>
    <property type="project" value="UniProtKB-KW"/>
</dbReference>
<dbReference type="OrthoDB" id="9812294at2"/>
<dbReference type="GO" id="GO:0032790">
    <property type="term" value="P:ribosome disassembly"/>
    <property type="evidence" value="ECO:0007669"/>
    <property type="project" value="TreeGrafter"/>
</dbReference>
<dbReference type="InterPro" id="IPR027417">
    <property type="entry name" value="P-loop_NTPase"/>
</dbReference>
<evidence type="ECO:0000259" key="8">
    <source>
        <dbReference type="SMART" id="SM00889"/>
    </source>
</evidence>
<dbReference type="AlphaFoldDB" id="A0A8B2NSI2"/>
<evidence type="ECO:0000256" key="2">
    <source>
        <dbReference type="ARBA" id="ARBA00022741"/>
    </source>
</evidence>